<feature type="region of interest" description="Disordered" evidence="1">
    <location>
        <begin position="144"/>
        <end position="171"/>
    </location>
</feature>
<protein>
    <submittedName>
        <fullName evidence="3">Uncharacterized protein</fullName>
    </submittedName>
</protein>
<name>A0A1B6MLI9_9HEMI</name>
<evidence type="ECO:0000313" key="3">
    <source>
        <dbReference type="EMBL" id="JAT36784.1"/>
    </source>
</evidence>
<feature type="signal peptide" evidence="2">
    <location>
        <begin position="1"/>
        <end position="18"/>
    </location>
</feature>
<dbReference type="AlphaFoldDB" id="A0A1B6MLI9"/>
<keyword evidence="2" id="KW-0732">Signal</keyword>
<reference evidence="3" key="1">
    <citation type="submission" date="2015-11" db="EMBL/GenBank/DDBJ databases">
        <title>De novo transcriptome assembly of four potential Pierce s Disease insect vectors from Arizona vineyards.</title>
        <authorList>
            <person name="Tassone E.E."/>
        </authorList>
    </citation>
    <scope>NUCLEOTIDE SEQUENCE</scope>
</reference>
<accession>A0A1B6MLI9</accession>
<dbReference type="EMBL" id="GEBQ01003193">
    <property type="protein sequence ID" value="JAT36784.1"/>
    <property type="molecule type" value="Transcribed_RNA"/>
</dbReference>
<evidence type="ECO:0000256" key="1">
    <source>
        <dbReference type="SAM" id="MobiDB-lite"/>
    </source>
</evidence>
<organism evidence="3">
    <name type="scientific">Graphocephala atropunctata</name>
    <dbReference type="NCBI Taxonomy" id="36148"/>
    <lineage>
        <taxon>Eukaryota</taxon>
        <taxon>Metazoa</taxon>
        <taxon>Ecdysozoa</taxon>
        <taxon>Arthropoda</taxon>
        <taxon>Hexapoda</taxon>
        <taxon>Insecta</taxon>
        <taxon>Pterygota</taxon>
        <taxon>Neoptera</taxon>
        <taxon>Paraneoptera</taxon>
        <taxon>Hemiptera</taxon>
        <taxon>Auchenorrhyncha</taxon>
        <taxon>Membracoidea</taxon>
        <taxon>Cicadellidae</taxon>
        <taxon>Cicadellinae</taxon>
        <taxon>Cicadellini</taxon>
        <taxon>Graphocephala</taxon>
    </lineage>
</organism>
<feature type="chain" id="PRO_5008588289" evidence="2">
    <location>
        <begin position="19"/>
        <end position="171"/>
    </location>
</feature>
<proteinExistence type="predicted"/>
<sequence length="171" mass="19885">MLWAVPLSVLIFFTVCQSEVDEKEEYEDIQEVVANLSRIYKDPTKSTHLHLLETGILYLDKLLYLEDAVKEEVPKADRLIRKLYKDGAYEQLENVPFSILIGHYGWNSMEVAEYENIVHRAKEIWRYFLDEINYGSFEASTTPVNRPIIDEEPVESSQSDESQSDESQSDD</sequence>
<evidence type="ECO:0000256" key="2">
    <source>
        <dbReference type="SAM" id="SignalP"/>
    </source>
</evidence>
<gene>
    <name evidence="3" type="ORF">g.24526</name>
</gene>
<feature type="compositionally biased region" description="Acidic residues" evidence="1">
    <location>
        <begin position="162"/>
        <end position="171"/>
    </location>
</feature>